<dbReference type="InterPro" id="IPR011009">
    <property type="entry name" value="Kinase-like_dom_sf"/>
</dbReference>
<gene>
    <name evidence="2" type="ORF">METZ01_LOCUS83609</name>
</gene>
<dbReference type="PANTHER" id="PTHR47829">
    <property type="entry name" value="HYDROLASE, PUTATIVE (AFU_ORTHOLOGUE AFUA_1G12880)-RELATED"/>
    <property type="match status" value="1"/>
</dbReference>
<evidence type="ECO:0000313" key="2">
    <source>
        <dbReference type="EMBL" id="SVA30755.1"/>
    </source>
</evidence>
<evidence type="ECO:0000259" key="1">
    <source>
        <dbReference type="Pfam" id="PF01636"/>
    </source>
</evidence>
<dbReference type="PANTHER" id="PTHR47829:SF1">
    <property type="entry name" value="HAD FAMILY PHOSPHATASE"/>
    <property type="match status" value="1"/>
</dbReference>
<dbReference type="Gene3D" id="3.90.1200.10">
    <property type="match status" value="1"/>
</dbReference>
<dbReference type="Gene3D" id="3.30.200.20">
    <property type="entry name" value="Phosphorylase Kinase, domain 1"/>
    <property type="match status" value="1"/>
</dbReference>
<sequence>MTDIAGIDHDSLVRWFDERVGGVDGGLEFDLITGGRSNLTFTVADGSGRCWVLRRPPMGHVLATAHDMAREHRIISALADSGVPVPSVVGLCEDEDVNGAPFYVMDFVPGLVVRDVAIAEGVPIEVRRRMGESLVEVLARLHDVDLDAVGLSDLGRHDGYVGRQLKRWRTQFVNSTTRDIPRVLEVHELLEQRVPAQQGVGIVHGDYRLDNCMMSPDGEVAAVLDWELCTLGDVLADVAGMVAYGDSRTTGGILPPTSVDGFPTTDEVREMYARHGTRDLANLDFYVAFAYWRIACIVEGVYSRYAAGVMGDQDDPRLVEAFGQRVVDLADLAYETASRLPRVA</sequence>
<dbReference type="CDD" id="cd05154">
    <property type="entry name" value="ACAD10_11_N-like"/>
    <property type="match status" value="1"/>
</dbReference>
<accession>A0A381URG2</accession>
<protein>
    <recommendedName>
        <fullName evidence="1">Aminoglycoside phosphotransferase domain-containing protein</fullName>
    </recommendedName>
</protein>
<dbReference type="InterPro" id="IPR041726">
    <property type="entry name" value="ACAD10_11_N"/>
</dbReference>
<reference evidence="2" key="1">
    <citation type="submission" date="2018-05" db="EMBL/GenBank/DDBJ databases">
        <authorList>
            <person name="Lanie J.A."/>
            <person name="Ng W.-L."/>
            <person name="Kazmierczak K.M."/>
            <person name="Andrzejewski T.M."/>
            <person name="Davidsen T.M."/>
            <person name="Wayne K.J."/>
            <person name="Tettelin H."/>
            <person name="Glass J.I."/>
            <person name="Rusch D."/>
            <person name="Podicherti R."/>
            <person name="Tsui H.-C.T."/>
            <person name="Winkler M.E."/>
        </authorList>
    </citation>
    <scope>NUCLEOTIDE SEQUENCE</scope>
</reference>
<organism evidence="2">
    <name type="scientific">marine metagenome</name>
    <dbReference type="NCBI Taxonomy" id="408172"/>
    <lineage>
        <taxon>unclassified sequences</taxon>
        <taxon>metagenomes</taxon>
        <taxon>ecological metagenomes</taxon>
    </lineage>
</organism>
<name>A0A381URG2_9ZZZZ</name>
<dbReference type="InterPro" id="IPR052898">
    <property type="entry name" value="ACAD10-like"/>
</dbReference>
<proteinExistence type="predicted"/>
<dbReference type="AlphaFoldDB" id="A0A381URG2"/>
<dbReference type="EMBL" id="UINC01006979">
    <property type="protein sequence ID" value="SVA30755.1"/>
    <property type="molecule type" value="Genomic_DNA"/>
</dbReference>
<dbReference type="SUPFAM" id="SSF56112">
    <property type="entry name" value="Protein kinase-like (PK-like)"/>
    <property type="match status" value="1"/>
</dbReference>
<feature type="domain" description="Aminoglycoside phosphotransferase" evidence="1">
    <location>
        <begin position="31"/>
        <end position="257"/>
    </location>
</feature>
<dbReference type="InterPro" id="IPR002575">
    <property type="entry name" value="Aminoglycoside_PTrfase"/>
</dbReference>
<dbReference type="Pfam" id="PF01636">
    <property type="entry name" value="APH"/>
    <property type="match status" value="1"/>
</dbReference>